<accession>A0AAW0R9H4</accession>
<proteinExistence type="predicted"/>
<dbReference type="Proteomes" id="UP001392437">
    <property type="component" value="Unassembled WGS sequence"/>
</dbReference>
<evidence type="ECO:0000313" key="1">
    <source>
        <dbReference type="EMBL" id="KAK8130470.1"/>
    </source>
</evidence>
<dbReference type="AlphaFoldDB" id="A0AAW0R9H4"/>
<dbReference type="EMBL" id="JAQQWP010000002">
    <property type="protein sequence ID" value="KAK8130470.1"/>
    <property type="molecule type" value="Genomic_DNA"/>
</dbReference>
<evidence type="ECO:0000313" key="2">
    <source>
        <dbReference type="Proteomes" id="UP001392437"/>
    </source>
</evidence>
<gene>
    <name evidence="1" type="ORF">PG999_002850</name>
</gene>
<sequence length="201" mass="21240">MALSEKQLGYLAISVISKSVGRDSFFFRRPTNLYTTVAIARTVAALLAGKGVGPLGIGEHPERVDDLLEPHLAGVLAVGHLQHAGLARVDAHALVQFALALDDEVLALPYQLRRLALVLLIAADDGDRFGGVQLHLGAMGAVAAHRRLALALLVESVVLLPRRAAAGRLVRELELLGPEAVEPCGAVLEGAQERVDGCFLA</sequence>
<comment type="caution">
    <text evidence="1">The sequence shown here is derived from an EMBL/GenBank/DDBJ whole genome shotgun (WGS) entry which is preliminary data.</text>
</comment>
<keyword evidence="2" id="KW-1185">Reference proteome</keyword>
<protein>
    <submittedName>
        <fullName evidence="1">Uncharacterized protein</fullName>
    </submittedName>
</protein>
<name>A0AAW0R9H4_9PEZI</name>
<organism evidence="1 2">
    <name type="scientific">Apiospora kogelbergensis</name>
    <dbReference type="NCBI Taxonomy" id="1337665"/>
    <lineage>
        <taxon>Eukaryota</taxon>
        <taxon>Fungi</taxon>
        <taxon>Dikarya</taxon>
        <taxon>Ascomycota</taxon>
        <taxon>Pezizomycotina</taxon>
        <taxon>Sordariomycetes</taxon>
        <taxon>Xylariomycetidae</taxon>
        <taxon>Amphisphaeriales</taxon>
        <taxon>Apiosporaceae</taxon>
        <taxon>Apiospora</taxon>
    </lineage>
</organism>
<reference evidence="1 2" key="1">
    <citation type="submission" date="2023-01" db="EMBL/GenBank/DDBJ databases">
        <title>Analysis of 21 Apiospora genomes using comparative genomics revels a genus with tremendous synthesis potential of carbohydrate active enzymes and secondary metabolites.</title>
        <authorList>
            <person name="Sorensen T."/>
        </authorList>
    </citation>
    <scope>NUCLEOTIDE SEQUENCE [LARGE SCALE GENOMIC DNA]</scope>
    <source>
        <strain evidence="1 2">CBS 117206</strain>
    </source>
</reference>